<proteinExistence type="predicted"/>
<accession>A0A1V0SJN0</accession>
<gene>
    <name evidence="3" type="ORF">Klosneuvirus_3_48</name>
</gene>
<dbReference type="InterPro" id="IPR048670">
    <property type="entry name" value="IF5A-like_N"/>
</dbReference>
<name>A0A1V0SJN0_9VIRU</name>
<feature type="domain" description="Translation initiation factor 5A-like N-terminal" evidence="2">
    <location>
        <begin position="54"/>
        <end position="83"/>
    </location>
</feature>
<protein>
    <recommendedName>
        <fullName evidence="2">Translation initiation factor 5A-like N-terminal domain-containing protein</fullName>
    </recommendedName>
</protein>
<sequence length="83" mass="9302">MLIQVVKDPSKQNPDENQKQSTDENQQSPVVSNNTDDFNYDGVLSDEEMKKYVTPTQVSALRKGGFVMLKGHPCKIVEMTTAK</sequence>
<feature type="compositionally biased region" description="Polar residues" evidence="1">
    <location>
        <begin position="23"/>
        <end position="37"/>
    </location>
</feature>
<reference evidence="3" key="1">
    <citation type="journal article" date="2017" name="Science">
        <title>Giant viruses with an expanded complement of translation system components.</title>
        <authorList>
            <person name="Schulz F."/>
            <person name="Yutin N."/>
            <person name="Ivanova N.N."/>
            <person name="Ortega D.R."/>
            <person name="Lee T.K."/>
            <person name="Vierheilig J."/>
            <person name="Daims H."/>
            <person name="Horn M."/>
            <person name="Wagner M."/>
            <person name="Jensen G.J."/>
            <person name="Kyrpides N.C."/>
            <person name="Koonin E.V."/>
            <person name="Woyke T."/>
        </authorList>
    </citation>
    <scope>NUCLEOTIDE SEQUENCE</scope>
    <source>
        <strain evidence="3">KNV1</strain>
    </source>
</reference>
<feature type="region of interest" description="Disordered" evidence="1">
    <location>
        <begin position="1"/>
        <end position="41"/>
    </location>
</feature>
<dbReference type="SUPFAM" id="SSF50104">
    <property type="entry name" value="Translation proteins SH3-like domain"/>
    <property type="match status" value="1"/>
</dbReference>
<feature type="compositionally biased region" description="Basic and acidic residues" evidence="1">
    <location>
        <begin position="8"/>
        <end position="22"/>
    </location>
</feature>
<evidence type="ECO:0000259" key="2">
    <source>
        <dbReference type="Pfam" id="PF21485"/>
    </source>
</evidence>
<dbReference type="Pfam" id="PF21485">
    <property type="entry name" value="IF5A-like_N"/>
    <property type="match status" value="1"/>
</dbReference>
<evidence type="ECO:0000313" key="3">
    <source>
        <dbReference type="EMBL" id="ARF11913.1"/>
    </source>
</evidence>
<evidence type="ECO:0000256" key="1">
    <source>
        <dbReference type="SAM" id="MobiDB-lite"/>
    </source>
</evidence>
<dbReference type="EMBL" id="KY684110">
    <property type="protein sequence ID" value="ARF11913.1"/>
    <property type="molecule type" value="Genomic_DNA"/>
</dbReference>
<dbReference type="Gene3D" id="2.30.30.30">
    <property type="match status" value="1"/>
</dbReference>
<dbReference type="InterPro" id="IPR014722">
    <property type="entry name" value="Rib_uL2_dom2"/>
</dbReference>
<organism evidence="3">
    <name type="scientific">Klosneuvirus KNV1</name>
    <dbReference type="NCBI Taxonomy" id="1977640"/>
    <lineage>
        <taxon>Viruses</taxon>
        <taxon>Varidnaviria</taxon>
        <taxon>Bamfordvirae</taxon>
        <taxon>Nucleocytoviricota</taxon>
        <taxon>Megaviricetes</taxon>
        <taxon>Imitervirales</taxon>
        <taxon>Mimiviridae</taxon>
        <taxon>Klosneuvirinae</taxon>
        <taxon>Klosneuvirus</taxon>
    </lineage>
</organism>
<dbReference type="InterPro" id="IPR008991">
    <property type="entry name" value="Translation_prot_SH3-like_sf"/>
</dbReference>